<evidence type="ECO:0000313" key="9">
    <source>
        <dbReference type="EnsemblMetazoa" id="ENSAATROPP015010"/>
    </source>
</evidence>
<evidence type="ECO:0000256" key="7">
    <source>
        <dbReference type="SAM" id="MobiDB-lite"/>
    </source>
</evidence>
<feature type="compositionally biased region" description="Basic residues" evidence="7">
    <location>
        <begin position="348"/>
        <end position="358"/>
    </location>
</feature>
<proteinExistence type="inferred from homology"/>
<dbReference type="SMART" id="SM00204">
    <property type="entry name" value="TGFB"/>
    <property type="match status" value="1"/>
</dbReference>
<feature type="compositionally biased region" description="Basic residues" evidence="7">
    <location>
        <begin position="44"/>
        <end position="57"/>
    </location>
</feature>
<organism evidence="9 10">
    <name type="scientific">Anopheles atroparvus</name>
    <name type="common">European mosquito</name>
    <dbReference type="NCBI Taxonomy" id="41427"/>
    <lineage>
        <taxon>Eukaryota</taxon>
        <taxon>Metazoa</taxon>
        <taxon>Ecdysozoa</taxon>
        <taxon>Arthropoda</taxon>
        <taxon>Hexapoda</taxon>
        <taxon>Insecta</taxon>
        <taxon>Pterygota</taxon>
        <taxon>Neoptera</taxon>
        <taxon>Endopterygota</taxon>
        <taxon>Diptera</taxon>
        <taxon>Nematocera</taxon>
        <taxon>Culicoidea</taxon>
        <taxon>Culicidae</taxon>
        <taxon>Anophelinae</taxon>
        <taxon>Anopheles</taxon>
    </lineage>
</organism>
<feature type="region of interest" description="Disordered" evidence="7">
    <location>
        <begin position="337"/>
        <end position="426"/>
    </location>
</feature>
<dbReference type="PANTHER" id="PTHR11848">
    <property type="entry name" value="TGF-BETA FAMILY"/>
    <property type="match status" value="1"/>
</dbReference>
<feature type="region of interest" description="Disordered" evidence="7">
    <location>
        <begin position="103"/>
        <end position="128"/>
    </location>
</feature>
<dbReference type="PROSITE" id="PS00250">
    <property type="entry name" value="TGF_BETA_1"/>
    <property type="match status" value="1"/>
</dbReference>
<dbReference type="InterPro" id="IPR001839">
    <property type="entry name" value="TGF-b_C"/>
</dbReference>
<feature type="compositionally biased region" description="Basic residues" evidence="7">
    <location>
        <begin position="398"/>
        <end position="408"/>
    </location>
</feature>
<evidence type="ECO:0000313" key="10">
    <source>
        <dbReference type="Proteomes" id="UP000075880"/>
    </source>
</evidence>
<evidence type="ECO:0000256" key="2">
    <source>
        <dbReference type="ARBA" id="ARBA00006656"/>
    </source>
</evidence>
<dbReference type="Pfam" id="PF00019">
    <property type="entry name" value="TGF_beta"/>
    <property type="match status" value="1"/>
</dbReference>
<dbReference type="GO" id="GO:0005125">
    <property type="term" value="F:cytokine activity"/>
    <property type="evidence" value="ECO:0007669"/>
    <property type="project" value="TreeGrafter"/>
</dbReference>
<dbReference type="Gene3D" id="2.10.90.10">
    <property type="entry name" value="Cystine-knot cytokines"/>
    <property type="match status" value="1"/>
</dbReference>
<dbReference type="GO" id="GO:0008083">
    <property type="term" value="F:growth factor activity"/>
    <property type="evidence" value="ECO:0007669"/>
    <property type="project" value="UniProtKB-KW"/>
</dbReference>
<keyword evidence="5" id="KW-1015">Disulfide bond</keyword>
<feature type="compositionally biased region" description="Basic and acidic residues" evidence="7">
    <location>
        <begin position="107"/>
        <end position="128"/>
    </location>
</feature>
<evidence type="ECO:0000256" key="1">
    <source>
        <dbReference type="ARBA" id="ARBA00004613"/>
    </source>
</evidence>
<dbReference type="InterPro" id="IPR029034">
    <property type="entry name" value="Cystine-knot_cytokine"/>
</dbReference>
<dbReference type="AlphaFoldDB" id="A0AAG5DVR0"/>
<dbReference type="PROSITE" id="PS51362">
    <property type="entry name" value="TGF_BETA_2"/>
    <property type="match status" value="1"/>
</dbReference>
<keyword evidence="3" id="KW-0964">Secreted</keyword>
<dbReference type="PANTHER" id="PTHR11848:SF119">
    <property type="entry name" value="TGF-BETA FAMILY PROFILE DOMAIN-CONTAINING PROTEIN"/>
    <property type="match status" value="1"/>
</dbReference>
<keyword evidence="10" id="KW-1185">Reference proteome</keyword>
<feature type="domain" description="TGF-beta family profile" evidence="8">
    <location>
        <begin position="525"/>
        <end position="657"/>
    </location>
</feature>
<feature type="compositionally biased region" description="Low complexity" evidence="7">
    <location>
        <begin position="377"/>
        <end position="397"/>
    </location>
</feature>
<dbReference type="FunFam" id="2.10.90.10:FF:000058">
    <property type="entry name" value="Maverick"/>
    <property type="match status" value="1"/>
</dbReference>
<dbReference type="Proteomes" id="UP000075880">
    <property type="component" value="Unassembled WGS sequence"/>
</dbReference>
<protein>
    <recommendedName>
        <fullName evidence="8">TGF-beta family profile domain-containing protein</fullName>
    </recommendedName>
</protein>
<feature type="region of interest" description="Disordered" evidence="7">
    <location>
        <begin position="29"/>
        <end position="57"/>
    </location>
</feature>
<dbReference type="CDD" id="cd13755">
    <property type="entry name" value="TGF_beta_maverick"/>
    <property type="match status" value="1"/>
</dbReference>
<evidence type="ECO:0000256" key="4">
    <source>
        <dbReference type="ARBA" id="ARBA00023030"/>
    </source>
</evidence>
<dbReference type="GO" id="GO:0005615">
    <property type="term" value="C:extracellular space"/>
    <property type="evidence" value="ECO:0007669"/>
    <property type="project" value="TreeGrafter"/>
</dbReference>
<evidence type="ECO:0000256" key="3">
    <source>
        <dbReference type="ARBA" id="ARBA00022525"/>
    </source>
</evidence>
<name>A0AAG5DVR0_ANOAO</name>
<dbReference type="EnsemblMetazoa" id="ENSAATROPT017029">
    <property type="protein sequence ID" value="ENSAATROPP015010"/>
    <property type="gene ID" value="ENSAATROPG013936"/>
</dbReference>
<accession>A0AAG5DVR0</accession>
<reference evidence="9" key="1">
    <citation type="submission" date="2024-04" db="UniProtKB">
        <authorList>
            <consortium name="EnsemblMetazoa"/>
        </authorList>
    </citation>
    <scope>IDENTIFICATION</scope>
    <source>
        <strain evidence="9">EBRO</strain>
    </source>
</reference>
<evidence type="ECO:0000259" key="8">
    <source>
        <dbReference type="PROSITE" id="PS51362"/>
    </source>
</evidence>
<evidence type="ECO:0000256" key="6">
    <source>
        <dbReference type="RuleBase" id="RU000354"/>
    </source>
</evidence>
<comment type="similarity">
    <text evidence="2 6">Belongs to the TGF-beta family.</text>
</comment>
<comment type="subcellular location">
    <subcellularLocation>
        <location evidence="1">Secreted</location>
    </subcellularLocation>
</comment>
<dbReference type="InterPro" id="IPR017948">
    <property type="entry name" value="TGFb_CS"/>
</dbReference>
<dbReference type="InterPro" id="IPR015615">
    <property type="entry name" value="TGF-beta-rel"/>
</dbReference>
<sequence>MMRVSGKCRTVVNRNEQEEMDYNTVRERTLGSSQRTMHTPGRQHSYRHQHRKANPTRVPRRAAAVSKYLCFLWVLVICDSQTVSRVPFRTSWLASASSIGLPVATPHWDRPEPTEDPSPRERMFPSTEGDKYNYSFISSAEAGDQRTSDHHRQSATVVNRTKLQEIVMEGLGLSVIPDVRMMNVSQQEYETKFAEYLDRVNRRHAPVDGGPAGEDWFEQRRLFSFPGTDHMLNHRKLRRKRSLNNDYDLVYIRFDIPTRNASTGEMTGFQSPSLYHDPGEEATDAGVAAVADHLVNAGNAFAHPLHHGKHRQSLSELPPIAPENIEESSLNIMLTRRQNSARSTNAPHSKHPRQQKQQHQREEEEQQQRQQPEEQQHQVQQPTQTPAQHHQQQLLQAHAHRRKGRVRFKQPSQPQHQLHNPHAHQAGRMVTIHVYQLVEPYERHHLTSKVIAVQEIAPNGSRWYQLPLEEAVRTWLDGSRKNLGLELYCEGCYAHGVYIVHDASPLFRGYDETPVLNVVGRLVQREKRSKVQRYRPTMRDYLSPPKTTACTTGNKRCCRHPLLVDFRDIEGFDFIIQPKIFDAGFCRGRCPTKFNPATHHALLQSLLHEHIKYDVPKPCCAPSSLDHIDVLHADPKNPQRLKVSTWHNMRVLECACS</sequence>
<keyword evidence="4 6" id="KW-0339">Growth factor</keyword>
<dbReference type="Gene3D" id="2.60.120.970">
    <property type="match status" value="1"/>
</dbReference>
<feature type="compositionally biased region" description="Polar residues" evidence="7">
    <location>
        <begin position="337"/>
        <end position="347"/>
    </location>
</feature>
<evidence type="ECO:0000256" key="5">
    <source>
        <dbReference type="ARBA" id="ARBA00023157"/>
    </source>
</evidence>
<dbReference type="SUPFAM" id="SSF57501">
    <property type="entry name" value="Cystine-knot cytokines"/>
    <property type="match status" value="1"/>
</dbReference>